<proteinExistence type="predicted"/>
<sequence length="52" mass="5919">MIPNSKNTMMDSTKVNNKTKYFFPKANPPQTVEAESVEEATKLLTEKQTKTK</sequence>
<reference evidence="1" key="1">
    <citation type="submission" date="2020-04" db="EMBL/GenBank/DDBJ databases">
        <authorList>
            <person name="Chiriac C."/>
            <person name="Salcher M."/>
            <person name="Ghai R."/>
            <person name="Kavagutti S V."/>
        </authorList>
    </citation>
    <scope>NUCLEOTIDE SEQUENCE</scope>
</reference>
<accession>A0A6J5N2N5</accession>
<evidence type="ECO:0000313" key="1">
    <source>
        <dbReference type="EMBL" id="CAB4151536.1"/>
    </source>
</evidence>
<gene>
    <name evidence="1" type="ORF">UFOVP594_20</name>
</gene>
<dbReference type="EMBL" id="LR796572">
    <property type="protein sequence ID" value="CAB4151536.1"/>
    <property type="molecule type" value="Genomic_DNA"/>
</dbReference>
<organism evidence="1">
    <name type="scientific">uncultured Caudovirales phage</name>
    <dbReference type="NCBI Taxonomy" id="2100421"/>
    <lineage>
        <taxon>Viruses</taxon>
        <taxon>Duplodnaviria</taxon>
        <taxon>Heunggongvirae</taxon>
        <taxon>Uroviricota</taxon>
        <taxon>Caudoviricetes</taxon>
        <taxon>Peduoviridae</taxon>
        <taxon>Maltschvirus</taxon>
        <taxon>Maltschvirus maltsch</taxon>
    </lineage>
</organism>
<name>A0A6J5N2N5_9CAUD</name>
<protein>
    <submittedName>
        <fullName evidence="1">Uncharacterized protein</fullName>
    </submittedName>
</protein>